<evidence type="ECO:0000256" key="1">
    <source>
        <dbReference type="ARBA" id="ARBA00022801"/>
    </source>
</evidence>
<evidence type="ECO:0000313" key="5">
    <source>
        <dbReference type="Proteomes" id="UP000197138"/>
    </source>
</evidence>
<dbReference type="GO" id="GO:0080032">
    <property type="term" value="F:methyl jasmonate esterase activity"/>
    <property type="evidence" value="ECO:0007669"/>
    <property type="project" value="TreeGrafter"/>
</dbReference>
<dbReference type="InterPro" id="IPR000073">
    <property type="entry name" value="AB_hydrolase_1"/>
</dbReference>
<dbReference type="Proteomes" id="UP000197138">
    <property type="component" value="Unassembled WGS sequence"/>
</dbReference>
<feature type="compositionally biased region" description="Low complexity" evidence="2">
    <location>
        <begin position="97"/>
        <end position="115"/>
    </location>
</feature>
<dbReference type="GO" id="GO:0009696">
    <property type="term" value="P:salicylic acid metabolic process"/>
    <property type="evidence" value="ECO:0007669"/>
    <property type="project" value="TreeGrafter"/>
</dbReference>
<evidence type="ECO:0000259" key="3">
    <source>
        <dbReference type="Pfam" id="PF12697"/>
    </source>
</evidence>
<protein>
    <recommendedName>
        <fullName evidence="3">AB hydrolase-1 domain-containing protein</fullName>
    </recommendedName>
</protein>
<evidence type="ECO:0000256" key="2">
    <source>
        <dbReference type="SAM" id="MobiDB-lite"/>
    </source>
</evidence>
<dbReference type="FunFam" id="3.40.50.1820:FF:000025">
    <property type="entry name" value="putative methylesterase 11, chloroplastic"/>
    <property type="match status" value="1"/>
</dbReference>
<feature type="domain" description="AB hydrolase-1" evidence="3">
    <location>
        <begin position="150"/>
        <end position="388"/>
    </location>
</feature>
<accession>A0A218WSX1</accession>
<dbReference type="GO" id="GO:0009694">
    <property type="term" value="P:jasmonic acid metabolic process"/>
    <property type="evidence" value="ECO:0007669"/>
    <property type="project" value="TreeGrafter"/>
</dbReference>
<evidence type="ECO:0000313" key="4">
    <source>
        <dbReference type="EMBL" id="OWM75885.1"/>
    </source>
</evidence>
<gene>
    <name evidence="4" type="ORF">CDL15_Pgr009529</name>
</gene>
<feature type="region of interest" description="Disordered" evidence="2">
    <location>
        <begin position="87"/>
        <end position="120"/>
    </location>
</feature>
<dbReference type="PANTHER" id="PTHR10992">
    <property type="entry name" value="METHYLESTERASE FAMILY MEMBER"/>
    <property type="match status" value="1"/>
</dbReference>
<dbReference type="GO" id="GO:0080031">
    <property type="term" value="F:methyl salicylate esterase activity"/>
    <property type="evidence" value="ECO:0007669"/>
    <property type="project" value="TreeGrafter"/>
</dbReference>
<proteinExistence type="predicted"/>
<dbReference type="PANTHER" id="PTHR10992:SF872">
    <property type="entry name" value="METHYLESTERASE 11, CHLOROPLASTIC-RELATED"/>
    <property type="match status" value="1"/>
</dbReference>
<dbReference type="Gene3D" id="3.40.50.1820">
    <property type="entry name" value="alpha/beta hydrolase"/>
    <property type="match status" value="1"/>
</dbReference>
<name>A0A218WSX1_PUNGR</name>
<comment type="caution">
    <text evidence="4">The sequence shown here is derived from an EMBL/GenBank/DDBJ whole genome shotgun (WGS) entry which is preliminary data.</text>
</comment>
<reference evidence="5" key="1">
    <citation type="journal article" date="2017" name="Plant J.">
        <title>The pomegranate (Punica granatum L.) genome and the genomics of punicalagin biosynthesis.</title>
        <authorList>
            <person name="Qin G."/>
            <person name="Xu C."/>
            <person name="Ming R."/>
            <person name="Tang H."/>
            <person name="Guyot R."/>
            <person name="Kramer E.M."/>
            <person name="Hu Y."/>
            <person name="Yi X."/>
            <person name="Qi Y."/>
            <person name="Xu X."/>
            <person name="Gao Z."/>
            <person name="Pan H."/>
            <person name="Jian J."/>
            <person name="Tian Y."/>
            <person name="Yue Z."/>
            <person name="Xu Y."/>
        </authorList>
    </citation>
    <scope>NUCLEOTIDE SEQUENCE [LARGE SCALE GENOMIC DNA]</scope>
    <source>
        <strain evidence="5">cv. Dabenzi</strain>
    </source>
</reference>
<dbReference type="EMBL" id="MTKT01003224">
    <property type="protein sequence ID" value="OWM75885.1"/>
    <property type="molecule type" value="Genomic_DNA"/>
</dbReference>
<dbReference type="SUPFAM" id="SSF53474">
    <property type="entry name" value="alpha/beta-Hydrolases"/>
    <property type="match status" value="1"/>
</dbReference>
<dbReference type="Pfam" id="PF12697">
    <property type="entry name" value="Abhydrolase_6"/>
    <property type="match status" value="1"/>
</dbReference>
<keyword evidence="1" id="KW-0378">Hydrolase</keyword>
<dbReference type="GO" id="GO:0080030">
    <property type="term" value="F:methyl indole-3-acetate esterase activity"/>
    <property type="evidence" value="ECO:0007669"/>
    <property type="project" value="TreeGrafter"/>
</dbReference>
<dbReference type="AlphaFoldDB" id="A0A218WSX1"/>
<sequence>MGNAIACFAPKEITTTRRSQADYGSSLFSRSTSKKARKSYKEEQDAVVHEQALAAVLLLKQYHQRNNGSLTDRLPLNCSNSVVYPSPAKSGIHKQSLTRSSTARQASSSDSSATLIPRKPDQQAKQVQICFPSARTLLAVEIDEVETRHFVLVHGGGFGAWCWYKTMTLLSEAMFRVDAVDLTGSGVHPSDPNSVQTMEQYVKPLVDILDKLGDKEKVILVGHDFGGACVSSVMELYPSKIAKAIFVAASMPKNGQGVLDIFSHQEGPSDLMRRAQVFLYGNGKGQAPTAIDHDKALLKDLLFNQSPAKDYALTSVSMRPIPFGPVLEKLSLSEANYGSVRRFYVETQEDCAIPVSFQEYMTETNPPEKVFRLKGSDHSPFFSKPQALHRVLVEISKIPPKRE</sequence>
<organism evidence="4 5">
    <name type="scientific">Punica granatum</name>
    <name type="common">Pomegranate</name>
    <dbReference type="NCBI Taxonomy" id="22663"/>
    <lineage>
        <taxon>Eukaryota</taxon>
        <taxon>Viridiplantae</taxon>
        <taxon>Streptophyta</taxon>
        <taxon>Embryophyta</taxon>
        <taxon>Tracheophyta</taxon>
        <taxon>Spermatophyta</taxon>
        <taxon>Magnoliopsida</taxon>
        <taxon>eudicotyledons</taxon>
        <taxon>Gunneridae</taxon>
        <taxon>Pentapetalae</taxon>
        <taxon>rosids</taxon>
        <taxon>malvids</taxon>
        <taxon>Myrtales</taxon>
        <taxon>Lythraceae</taxon>
        <taxon>Punica</taxon>
    </lineage>
</organism>
<dbReference type="InterPro" id="IPR045889">
    <property type="entry name" value="MES/HNL"/>
</dbReference>
<dbReference type="InterPro" id="IPR029058">
    <property type="entry name" value="AB_hydrolase_fold"/>
</dbReference>